<dbReference type="eggNOG" id="ENOG502QZIU">
    <property type="taxonomic scope" value="Eukaryota"/>
</dbReference>
<dbReference type="EMBL" id="AGNL01044129">
    <property type="protein sequence ID" value="EJK50187.1"/>
    <property type="molecule type" value="Genomic_DNA"/>
</dbReference>
<proteinExistence type="predicted"/>
<dbReference type="Proteomes" id="UP000266841">
    <property type="component" value="Unassembled WGS sequence"/>
</dbReference>
<evidence type="ECO:0000313" key="2">
    <source>
        <dbReference type="EMBL" id="EJK50187.1"/>
    </source>
</evidence>
<protein>
    <submittedName>
        <fullName evidence="2">Uncharacterized protein</fullName>
    </submittedName>
</protein>
<accession>K0RUA6</accession>
<comment type="caution">
    <text evidence="2">The sequence shown here is derived from an EMBL/GenBank/DDBJ whole genome shotgun (WGS) entry which is preliminary data.</text>
</comment>
<reference evidence="2 3" key="1">
    <citation type="journal article" date="2012" name="Genome Biol.">
        <title>Genome and low-iron response of an oceanic diatom adapted to chronic iron limitation.</title>
        <authorList>
            <person name="Lommer M."/>
            <person name="Specht M."/>
            <person name="Roy A.S."/>
            <person name="Kraemer L."/>
            <person name="Andreson R."/>
            <person name="Gutowska M.A."/>
            <person name="Wolf J."/>
            <person name="Bergner S.V."/>
            <person name="Schilhabel M.B."/>
            <person name="Klostermeier U.C."/>
            <person name="Beiko R.G."/>
            <person name="Rosenstiel P."/>
            <person name="Hippler M."/>
            <person name="Laroche J."/>
        </authorList>
    </citation>
    <scope>NUCLEOTIDE SEQUENCE [LARGE SCALE GENOMIC DNA]</scope>
    <source>
        <strain evidence="2 3">CCMP1005</strain>
    </source>
</reference>
<name>K0RUA6_THAOC</name>
<keyword evidence="3" id="KW-1185">Reference proteome</keyword>
<evidence type="ECO:0000256" key="1">
    <source>
        <dbReference type="SAM" id="MobiDB-lite"/>
    </source>
</evidence>
<evidence type="ECO:0000313" key="3">
    <source>
        <dbReference type="Proteomes" id="UP000266841"/>
    </source>
</evidence>
<feature type="region of interest" description="Disordered" evidence="1">
    <location>
        <begin position="265"/>
        <end position="321"/>
    </location>
</feature>
<feature type="region of interest" description="Disordered" evidence="1">
    <location>
        <begin position="27"/>
        <end position="47"/>
    </location>
</feature>
<dbReference type="AlphaFoldDB" id="K0RUA6"/>
<sequence>MTITTGSKERNKIEREFCGDIIKHTPSRRETQSTLGVTIETPTSNEGDPIIHLRRATSFDDLSAVSSLSDTHSYQNLDSKSGRRLGSLFNRKKRQGKGMSFGTAIKGSRRDDALNESLSRETMDRSLEQHLLCRSARSLNQPDVDNNKHRDMIDMKPTDPVDPFSGLIGMPQGDVSAASEKLSSCLDVFGSPVSKSSLGGVSPLESPCIDQACRSSLQSNRPSVISHSRRSRTCGASVTSDFDPLYEDEEYTSSSIVGGQSFGSSTAHSALHSGLPPRRHKDDPLLSKSRYRSPLLFASPDNSGRVSSRKSKNGHRGGHNRVASIDNCMFGSIAQVELSSSHKCTQYPNTPGSIGDMIDCQSEHRSVDETATVSITPVECMASLNTSPVEEEGEEVGSVESFEEELRKGDGKAKVITKEVKNVFQPLAVSARKLLRIPKQEASTLRADGCLT</sequence>
<feature type="compositionally biased region" description="Polar residues" evidence="1">
    <location>
        <begin position="32"/>
        <end position="46"/>
    </location>
</feature>
<organism evidence="2 3">
    <name type="scientific">Thalassiosira oceanica</name>
    <name type="common">Marine diatom</name>
    <dbReference type="NCBI Taxonomy" id="159749"/>
    <lineage>
        <taxon>Eukaryota</taxon>
        <taxon>Sar</taxon>
        <taxon>Stramenopiles</taxon>
        <taxon>Ochrophyta</taxon>
        <taxon>Bacillariophyta</taxon>
        <taxon>Coscinodiscophyceae</taxon>
        <taxon>Thalassiosirophycidae</taxon>
        <taxon>Thalassiosirales</taxon>
        <taxon>Thalassiosiraceae</taxon>
        <taxon>Thalassiosira</taxon>
    </lineage>
</organism>
<feature type="region of interest" description="Disordered" evidence="1">
    <location>
        <begin position="219"/>
        <end position="239"/>
    </location>
</feature>
<gene>
    <name evidence="2" type="ORF">THAOC_30873</name>
</gene>
<feature type="compositionally biased region" description="Basic residues" evidence="1">
    <location>
        <begin position="307"/>
        <end position="319"/>
    </location>
</feature>
<dbReference type="OrthoDB" id="10688653at2759"/>